<keyword evidence="1" id="KW-0472">Membrane</keyword>
<feature type="transmembrane region" description="Helical" evidence="1">
    <location>
        <begin position="95"/>
        <end position="111"/>
    </location>
</feature>
<reference evidence="3" key="1">
    <citation type="submission" date="2021-01" db="EMBL/GenBank/DDBJ databases">
        <authorList>
            <person name="Corre E."/>
            <person name="Pelletier E."/>
            <person name="Niang G."/>
            <person name="Scheremetjew M."/>
            <person name="Finn R."/>
            <person name="Kale V."/>
            <person name="Holt S."/>
            <person name="Cochrane G."/>
            <person name="Meng A."/>
            <person name="Brown T."/>
            <person name="Cohen L."/>
        </authorList>
    </citation>
    <scope>NUCLEOTIDE SEQUENCE</scope>
    <source>
        <strain evidence="3">CCMP281</strain>
    </source>
</reference>
<keyword evidence="2" id="KW-0732">Signal</keyword>
<dbReference type="EMBL" id="HBHX01025433">
    <property type="protein sequence ID" value="CAE0113528.1"/>
    <property type="molecule type" value="Transcribed_RNA"/>
</dbReference>
<name>A0A7S3ASX9_9EUKA</name>
<organism evidence="3">
    <name type="scientific">Haptolina ericina</name>
    <dbReference type="NCBI Taxonomy" id="156174"/>
    <lineage>
        <taxon>Eukaryota</taxon>
        <taxon>Haptista</taxon>
        <taxon>Haptophyta</taxon>
        <taxon>Prymnesiophyceae</taxon>
        <taxon>Prymnesiales</taxon>
        <taxon>Prymnesiaceae</taxon>
        <taxon>Haptolina</taxon>
    </lineage>
</organism>
<protein>
    <recommendedName>
        <fullName evidence="4">H(+)-exporting diphosphatase</fullName>
    </recommendedName>
</protein>
<accession>A0A7S3ASX9</accession>
<feature type="transmembrane region" description="Helical" evidence="1">
    <location>
        <begin position="66"/>
        <end position="88"/>
    </location>
</feature>
<gene>
    <name evidence="3" type="ORF">HERI1096_LOCUS14188</name>
</gene>
<keyword evidence="1" id="KW-0812">Transmembrane</keyword>
<evidence type="ECO:0000256" key="1">
    <source>
        <dbReference type="SAM" id="Phobius"/>
    </source>
</evidence>
<evidence type="ECO:0000313" key="3">
    <source>
        <dbReference type="EMBL" id="CAE0113528.1"/>
    </source>
</evidence>
<proteinExistence type="predicted"/>
<feature type="signal peptide" evidence="2">
    <location>
        <begin position="1"/>
        <end position="20"/>
    </location>
</feature>
<evidence type="ECO:0008006" key="4">
    <source>
        <dbReference type="Google" id="ProtNLM"/>
    </source>
</evidence>
<keyword evidence="1" id="KW-1133">Transmembrane helix</keyword>
<feature type="chain" id="PRO_5030727015" description="H(+)-exporting diphosphatase" evidence="2">
    <location>
        <begin position="21"/>
        <end position="138"/>
    </location>
</feature>
<evidence type="ECO:0000256" key="2">
    <source>
        <dbReference type="SAM" id="SignalP"/>
    </source>
</evidence>
<dbReference type="AlphaFoldDB" id="A0A7S3ASX9"/>
<sequence>MLHLLSLASAFVLPTPLANSAVQHRASMPKMIDIPRITLPDAVTSALKEQGLSNPNEMSTRQYNEYSGAAIGGTLILFVLPGSLLFDVSGFFKDFAFAAIIGGGIAAYLSLRKDAAGDAANKFGATLLDTVDKLSDKL</sequence>